<feature type="transmembrane region" description="Helical" evidence="6">
    <location>
        <begin position="375"/>
        <end position="394"/>
    </location>
</feature>
<dbReference type="Proteomes" id="UP000567179">
    <property type="component" value="Unassembled WGS sequence"/>
</dbReference>
<dbReference type="GO" id="GO:0005783">
    <property type="term" value="C:endoplasmic reticulum"/>
    <property type="evidence" value="ECO:0007669"/>
    <property type="project" value="TreeGrafter"/>
</dbReference>
<feature type="region of interest" description="Disordered" evidence="5">
    <location>
        <begin position="403"/>
        <end position="424"/>
    </location>
</feature>
<keyword evidence="9" id="KW-1185">Reference proteome</keyword>
<feature type="compositionally biased region" description="Low complexity" evidence="5">
    <location>
        <begin position="539"/>
        <end position="551"/>
    </location>
</feature>
<comment type="caution">
    <text evidence="8">The sequence shown here is derived from an EMBL/GenBank/DDBJ whole genome shotgun (WGS) entry which is preliminary data.</text>
</comment>
<accession>A0A8H5BFR2</accession>
<evidence type="ECO:0000256" key="6">
    <source>
        <dbReference type="SAM" id="Phobius"/>
    </source>
</evidence>
<feature type="domain" description="Calcineurin-like phosphoesterase" evidence="7">
    <location>
        <begin position="107"/>
        <end position="258"/>
    </location>
</feature>
<evidence type="ECO:0000313" key="9">
    <source>
        <dbReference type="Proteomes" id="UP000567179"/>
    </source>
</evidence>
<dbReference type="SUPFAM" id="SSF56300">
    <property type="entry name" value="Metallo-dependent phosphatases"/>
    <property type="match status" value="1"/>
</dbReference>
<dbReference type="InterPro" id="IPR004843">
    <property type="entry name" value="Calcineurin-like_PHP"/>
</dbReference>
<keyword evidence="2 6" id="KW-0812">Transmembrane</keyword>
<dbReference type="EMBL" id="JAACJJ010000028">
    <property type="protein sequence ID" value="KAF5322281.1"/>
    <property type="molecule type" value="Genomic_DNA"/>
</dbReference>
<evidence type="ECO:0000256" key="2">
    <source>
        <dbReference type="ARBA" id="ARBA00022692"/>
    </source>
</evidence>
<keyword evidence="4 6" id="KW-0472">Membrane</keyword>
<evidence type="ECO:0000259" key="7">
    <source>
        <dbReference type="Pfam" id="PF00149"/>
    </source>
</evidence>
<feature type="transmembrane region" description="Helical" evidence="6">
    <location>
        <begin position="24"/>
        <end position="45"/>
    </location>
</feature>
<reference evidence="8 9" key="1">
    <citation type="journal article" date="2020" name="ISME J.">
        <title>Uncovering the hidden diversity of litter-decomposition mechanisms in mushroom-forming fungi.</title>
        <authorList>
            <person name="Floudas D."/>
            <person name="Bentzer J."/>
            <person name="Ahren D."/>
            <person name="Johansson T."/>
            <person name="Persson P."/>
            <person name="Tunlid A."/>
        </authorList>
    </citation>
    <scope>NUCLEOTIDE SEQUENCE [LARGE SCALE GENOMIC DNA]</scope>
    <source>
        <strain evidence="8 9">CBS 101986</strain>
    </source>
</reference>
<feature type="compositionally biased region" description="Polar residues" evidence="5">
    <location>
        <begin position="410"/>
        <end position="419"/>
    </location>
</feature>
<dbReference type="GO" id="GO:0016020">
    <property type="term" value="C:membrane"/>
    <property type="evidence" value="ECO:0007669"/>
    <property type="project" value="UniProtKB-SubCell"/>
</dbReference>
<keyword evidence="3 6" id="KW-1133">Transmembrane helix</keyword>
<dbReference type="InterPro" id="IPR029052">
    <property type="entry name" value="Metallo-depent_PP-like"/>
</dbReference>
<comment type="subcellular location">
    <subcellularLocation>
        <location evidence="1">Membrane</location>
        <topology evidence="1">Multi-pass membrane protein</topology>
    </subcellularLocation>
</comment>
<evidence type="ECO:0000256" key="1">
    <source>
        <dbReference type="ARBA" id="ARBA00004141"/>
    </source>
</evidence>
<dbReference type="GO" id="GO:0006506">
    <property type="term" value="P:GPI anchor biosynthetic process"/>
    <property type="evidence" value="ECO:0007669"/>
    <property type="project" value="InterPro"/>
</dbReference>
<protein>
    <recommendedName>
        <fullName evidence="7">Calcineurin-like phosphoesterase domain-containing protein</fullName>
    </recommendedName>
</protein>
<evidence type="ECO:0000256" key="3">
    <source>
        <dbReference type="ARBA" id="ARBA00022989"/>
    </source>
</evidence>
<gene>
    <name evidence="8" type="ORF">D9619_001903</name>
</gene>
<feature type="transmembrane region" description="Helical" evidence="6">
    <location>
        <begin position="614"/>
        <end position="635"/>
    </location>
</feature>
<evidence type="ECO:0000256" key="5">
    <source>
        <dbReference type="SAM" id="MobiDB-lite"/>
    </source>
</evidence>
<evidence type="ECO:0000313" key="8">
    <source>
        <dbReference type="EMBL" id="KAF5322281.1"/>
    </source>
</evidence>
<dbReference type="PANTHER" id="PTHR13315">
    <property type="entry name" value="METALLO PHOSPHOESTERASE RELATED"/>
    <property type="match status" value="1"/>
</dbReference>
<dbReference type="OrthoDB" id="5977743at2759"/>
<dbReference type="Pfam" id="PF00149">
    <property type="entry name" value="Metallophos"/>
    <property type="match status" value="1"/>
</dbReference>
<dbReference type="Gene3D" id="3.60.21.10">
    <property type="match status" value="1"/>
</dbReference>
<proteinExistence type="predicted"/>
<dbReference type="AlphaFoldDB" id="A0A8H5BFR2"/>
<sequence length="640" mass="70609">MLASRINPTAGRSGRPSVSKTSSVLRALWVALIIAGELGVFYWSLIGCQWPSVEIPQKMRDKVKPTHVLMIADPQIHHSAFLAGGSWWAHPVRRVLFELNMRKNWHVTSRLQPDAVIFLGDMLANGKAARTLGEYTQATQKFKAIFECDDDVPMYYIPGNNDVGLGAASTTKNSYFAANFGPLNQKFQIANHDFVGLDAAGLVYEDYQQHAKHLDFDTWTPTENSTISFVKDVAQGLSGRVILLSHIPLARPESADCGPLREKGTIRKLVGHGYQSMLGKETTSFLLRQLKPMVVYSADNRDYCDYIHVLPGTRDDSSNPENFVREVTVKSFSMSVHIRQPGFQLVTLVDPAKVATPASPSYADAACFLPDQSSIYTIFYLPCFVITLLVLFVLNRRKESSRTLKKQRSLDSPTSSGRSTPLPLVNGEAAPWSAAWSPFSPAMPTSPRSSLPSHLRTPRLASNSATHLVASFPGTPAPSSPASYLSPIPHEDDEEDTMFPAQYAIRRESDEWSHIGMGHTRDEDFEVVFDQESAVGTPSSSISRSQSKFISAPSRPKVSAPPRRSRWSWSYSFVIRGRRRRLTLGLPSSAALGNLLDLVGVGSMRSARLNRGGSAGMIIDVVSVFWPATVAWIVINWSAL</sequence>
<dbReference type="PANTHER" id="PTHR13315:SF4">
    <property type="entry name" value="METALLOPHOSPHOESTERASE, ISOFORM E"/>
    <property type="match status" value="1"/>
</dbReference>
<evidence type="ECO:0000256" key="4">
    <source>
        <dbReference type="ARBA" id="ARBA00023136"/>
    </source>
</evidence>
<organism evidence="8 9">
    <name type="scientific">Psilocybe cf. subviscida</name>
    <dbReference type="NCBI Taxonomy" id="2480587"/>
    <lineage>
        <taxon>Eukaryota</taxon>
        <taxon>Fungi</taxon>
        <taxon>Dikarya</taxon>
        <taxon>Basidiomycota</taxon>
        <taxon>Agaricomycotina</taxon>
        <taxon>Agaricomycetes</taxon>
        <taxon>Agaricomycetidae</taxon>
        <taxon>Agaricales</taxon>
        <taxon>Agaricineae</taxon>
        <taxon>Strophariaceae</taxon>
        <taxon>Psilocybe</taxon>
    </lineage>
</organism>
<feature type="region of interest" description="Disordered" evidence="5">
    <location>
        <begin position="536"/>
        <end position="557"/>
    </location>
</feature>
<dbReference type="InterPro" id="IPR033308">
    <property type="entry name" value="PGAP5/Cdc1/Ted1"/>
</dbReference>
<dbReference type="GO" id="GO:0016787">
    <property type="term" value="F:hydrolase activity"/>
    <property type="evidence" value="ECO:0007669"/>
    <property type="project" value="InterPro"/>
</dbReference>
<name>A0A8H5BFR2_9AGAR</name>